<dbReference type="EMBL" id="JACJPY010000005">
    <property type="protein sequence ID" value="MBD2149069.1"/>
    <property type="molecule type" value="Genomic_DNA"/>
</dbReference>
<evidence type="ECO:0000313" key="1">
    <source>
        <dbReference type="EMBL" id="MBD2149069.1"/>
    </source>
</evidence>
<comment type="caution">
    <text evidence="1">The sequence shown here is derived from an EMBL/GenBank/DDBJ whole genome shotgun (WGS) entry which is preliminary data.</text>
</comment>
<dbReference type="AlphaFoldDB" id="A0A926UQ76"/>
<name>A0A926UQ76_9CYAN</name>
<dbReference type="Proteomes" id="UP000631421">
    <property type="component" value="Unassembled WGS sequence"/>
</dbReference>
<reference evidence="1" key="1">
    <citation type="journal article" date="2015" name="ISME J.">
        <title>Draft Genome Sequence of Streptomyces incarnatus NRRL8089, which Produces the Nucleoside Antibiotic Sinefungin.</title>
        <authorList>
            <person name="Oshima K."/>
            <person name="Hattori M."/>
            <person name="Shimizu H."/>
            <person name="Fukuda K."/>
            <person name="Nemoto M."/>
            <person name="Inagaki K."/>
            <person name="Tamura T."/>
        </authorList>
    </citation>
    <scope>NUCLEOTIDE SEQUENCE</scope>
    <source>
        <strain evidence="1">FACHB-1277</strain>
    </source>
</reference>
<evidence type="ECO:0000313" key="2">
    <source>
        <dbReference type="Proteomes" id="UP000631421"/>
    </source>
</evidence>
<reference evidence="1" key="2">
    <citation type="submission" date="2020-08" db="EMBL/GenBank/DDBJ databases">
        <authorList>
            <person name="Chen M."/>
            <person name="Teng W."/>
            <person name="Zhao L."/>
            <person name="Hu C."/>
            <person name="Zhou Y."/>
            <person name="Han B."/>
            <person name="Song L."/>
            <person name="Shu W."/>
        </authorList>
    </citation>
    <scope>NUCLEOTIDE SEQUENCE</scope>
    <source>
        <strain evidence="1">FACHB-1277</strain>
    </source>
</reference>
<gene>
    <name evidence="1" type="ORF">H6F44_02850</name>
</gene>
<keyword evidence="2" id="KW-1185">Reference proteome</keyword>
<dbReference type="RefSeq" id="WP_190349401.1">
    <property type="nucleotide sequence ID" value="NZ_JACJPY010000005.1"/>
</dbReference>
<organism evidence="1 2">
    <name type="scientific">Pseudanabaena cinerea FACHB-1277</name>
    <dbReference type="NCBI Taxonomy" id="2949581"/>
    <lineage>
        <taxon>Bacteria</taxon>
        <taxon>Bacillati</taxon>
        <taxon>Cyanobacteriota</taxon>
        <taxon>Cyanophyceae</taxon>
        <taxon>Pseudanabaenales</taxon>
        <taxon>Pseudanabaenaceae</taxon>
        <taxon>Pseudanabaena</taxon>
        <taxon>Pseudanabaena cinerea</taxon>
    </lineage>
</organism>
<sequence>MKIKGYGFFITEPNAYKSLECNICGAECLVERNLPAKSGFISAMARMDEPRDKFSCPNLEEEWHGQAVKLVMEIEKTPSKRLAQLMQQDLEDLLHENNIH</sequence>
<proteinExistence type="predicted"/>
<protein>
    <submittedName>
        <fullName evidence="1">Uncharacterized protein</fullName>
    </submittedName>
</protein>
<accession>A0A926UQ76</accession>